<dbReference type="Gramene" id="TVU40571">
    <property type="protein sequence ID" value="TVU40571"/>
    <property type="gene ID" value="EJB05_14038"/>
</dbReference>
<proteinExistence type="predicted"/>
<evidence type="ECO:0000313" key="2">
    <source>
        <dbReference type="EMBL" id="TVU40571.1"/>
    </source>
</evidence>
<sequence length="382" mass="39431">MEPPAAAAQSTAAQPRSGEPSSTNGLILDGVPDGKGYVPVLEEDAAVPGVDDVPVALDGATGAEGGGGDKPGLAGDVDAVAEDAQHGRRAVELAVAAAEAGIGGEAAPLLTDQRGADEGRGVVRWNAEEDVLDEHVRQFRRRRRHGACFLVRLAWAAAAAAEQGLLLESGCSRAACLVPFDYVKLLGTAVGYGPSYRTSPAQLTLTKSRRVNPNLAAAGADRRPPSCICSPPLPATAPGPQLQAFATGSQGQPLAPSTCYREPRPAPLSATRSRTVKPALPSWCSDSAPTVVHAAGRRTHPVRDGCSSQADLAFMAVPQMDRRWINARLFSKAHLDGVNEFMAVPGVDDVEFACDRVTGAEGGGGDEPSLVIGGVVDVAEDS</sequence>
<protein>
    <submittedName>
        <fullName evidence="2">Uncharacterized protein</fullName>
    </submittedName>
</protein>
<comment type="caution">
    <text evidence="2">The sequence shown here is derived from an EMBL/GenBank/DDBJ whole genome shotgun (WGS) entry which is preliminary data.</text>
</comment>
<name>A0A5J9VY61_9POAL</name>
<dbReference type="EMBL" id="RWGY01000007">
    <property type="protein sequence ID" value="TVU40571.1"/>
    <property type="molecule type" value="Genomic_DNA"/>
</dbReference>
<gene>
    <name evidence="2" type="ORF">EJB05_14038</name>
</gene>
<feature type="non-terminal residue" evidence="2">
    <location>
        <position position="1"/>
    </location>
</feature>
<evidence type="ECO:0000256" key="1">
    <source>
        <dbReference type="SAM" id="MobiDB-lite"/>
    </source>
</evidence>
<feature type="region of interest" description="Disordered" evidence="1">
    <location>
        <begin position="1"/>
        <end position="29"/>
    </location>
</feature>
<dbReference type="Proteomes" id="UP000324897">
    <property type="component" value="Chromosome 4"/>
</dbReference>
<organism evidence="2 3">
    <name type="scientific">Eragrostis curvula</name>
    <name type="common">weeping love grass</name>
    <dbReference type="NCBI Taxonomy" id="38414"/>
    <lineage>
        <taxon>Eukaryota</taxon>
        <taxon>Viridiplantae</taxon>
        <taxon>Streptophyta</taxon>
        <taxon>Embryophyta</taxon>
        <taxon>Tracheophyta</taxon>
        <taxon>Spermatophyta</taxon>
        <taxon>Magnoliopsida</taxon>
        <taxon>Liliopsida</taxon>
        <taxon>Poales</taxon>
        <taxon>Poaceae</taxon>
        <taxon>PACMAD clade</taxon>
        <taxon>Chloridoideae</taxon>
        <taxon>Eragrostideae</taxon>
        <taxon>Eragrostidinae</taxon>
        <taxon>Eragrostis</taxon>
    </lineage>
</organism>
<feature type="compositionally biased region" description="Low complexity" evidence="1">
    <location>
        <begin position="1"/>
        <end position="15"/>
    </location>
</feature>
<keyword evidence="3" id="KW-1185">Reference proteome</keyword>
<feature type="region of interest" description="Disordered" evidence="1">
    <location>
        <begin position="246"/>
        <end position="273"/>
    </location>
</feature>
<dbReference type="AlphaFoldDB" id="A0A5J9VY61"/>
<evidence type="ECO:0000313" key="3">
    <source>
        <dbReference type="Proteomes" id="UP000324897"/>
    </source>
</evidence>
<accession>A0A5J9VY61</accession>
<reference evidence="2 3" key="1">
    <citation type="journal article" date="2019" name="Sci. Rep.">
        <title>A high-quality genome of Eragrostis curvula grass provides insights into Poaceae evolution and supports new strategies to enhance forage quality.</title>
        <authorList>
            <person name="Carballo J."/>
            <person name="Santos B.A.C.M."/>
            <person name="Zappacosta D."/>
            <person name="Garbus I."/>
            <person name="Selva J.P."/>
            <person name="Gallo C.A."/>
            <person name="Diaz A."/>
            <person name="Albertini E."/>
            <person name="Caccamo M."/>
            <person name="Echenique V."/>
        </authorList>
    </citation>
    <scope>NUCLEOTIDE SEQUENCE [LARGE SCALE GENOMIC DNA]</scope>
    <source>
        <strain evidence="3">cv. Victoria</strain>
        <tissue evidence="2">Leaf</tissue>
    </source>
</reference>